<name>R7T1H0_DICSQ</name>
<organism evidence="2 3">
    <name type="scientific">Dichomitus squalens (strain LYAD-421)</name>
    <name type="common">Western red white-rot fungus</name>
    <dbReference type="NCBI Taxonomy" id="732165"/>
    <lineage>
        <taxon>Eukaryota</taxon>
        <taxon>Fungi</taxon>
        <taxon>Dikarya</taxon>
        <taxon>Basidiomycota</taxon>
        <taxon>Agaricomycotina</taxon>
        <taxon>Agaricomycetes</taxon>
        <taxon>Polyporales</taxon>
        <taxon>Polyporaceae</taxon>
        <taxon>Dichomitus</taxon>
    </lineage>
</organism>
<evidence type="ECO:0000313" key="3">
    <source>
        <dbReference type="Proteomes" id="UP000053319"/>
    </source>
</evidence>
<reference evidence="2 3" key="1">
    <citation type="journal article" date="2012" name="Science">
        <title>The Paleozoic origin of enzymatic lignin decomposition reconstructed from 31 fungal genomes.</title>
        <authorList>
            <person name="Floudas D."/>
            <person name="Binder M."/>
            <person name="Riley R."/>
            <person name="Barry K."/>
            <person name="Blanchette R.A."/>
            <person name="Henrissat B."/>
            <person name="Martinez A.T."/>
            <person name="Otillar R."/>
            <person name="Spatafora J.W."/>
            <person name="Yadav J.S."/>
            <person name="Aerts A."/>
            <person name="Benoit I."/>
            <person name="Boyd A."/>
            <person name="Carlson A."/>
            <person name="Copeland A."/>
            <person name="Coutinho P.M."/>
            <person name="de Vries R.P."/>
            <person name="Ferreira P."/>
            <person name="Findley K."/>
            <person name="Foster B."/>
            <person name="Gaskell J."/>
            <person name="Glotzer D."/>
            <person name="Gorecki P."/>
            <person name="Heitman J."/>
            <person name="Hesse C."/>
            <person name="Hori C."/>
            <person name="Igarashi K."/>
            <person name="Jurgens J.A."/>
            <person name="Kallen N."/>
            <person name="Kersten P."/>
            <person name="Kohler A."/>
            <person name="Kuees U."/>
            <person name="Kumar T.K.A."/>
            <person name="Kuo A."/>
            <person name="LaButti K."/>
            <person name="Larrondo L.F."/>
            <person name="Lindquist E."/>
            <person name="Ling A."/>
            <person name="Lombard V."/>
            <person name="Lucas S."/>
            <person name="Lundell T."/>
            <person name="Martin R."/>
            <person name="McLaughlin D.J."/>
            <person name="Morgenstern I."/>
            <person name="Morin E."/>
            <person name="Murat C."/>
            <person name="Nagy L.G."/>
            <person name="Nolan M."/>
            <person name="Ohm R.A."/>
            <person name="Patyshakuliyeva A."/>
            <person name="Rokas A."/>
            <person name="Ruiz-Duenas F.J."/>
            <person name="Sabat G."/>
            <person name="Salamov A."/>
            <person name="Samejima M."/>
            <person name="Schmutz J."/>
            <person name="Slot J.C."/>
            <person name="St John F."/>
            <person name="Stenlid J."/>
            <person name="Sun H."/>
            <person name="Sun S."/>
            <person name="Syed K."/>
            <person name="Tsang A."/>
            <person name="Wiebenga A."/>
            <person name="Young D."/>
            <person name="Pisabarro A."/>
            <person name="Eastwood D.C."/>
            <person name="Martin F."/>
            <person name="Cullen D."/>
            <person name="Grigoriev I.V."/>
            <person name="Hibbett D.S."/>
        </authorList>
    </citation>
    <scope>NUCLEOTIDE SEQUENCE [LARGE SCALE GENOMIC DNA]</scope>
    <source>
        <strain evidence="2 3">LYAD-421 SS1</strain>
    </source>
</reference>
<gene>
    <name evidence="2" type="ORF">DICSQDRAFT_169681</name>
</gene>
<evidence type="ECO:0000313" key="2">
    <source>
        <dbReference type="EMBL" id="EJF62108.1"/>
    </source>
</evidence>
<dbReference type="EMBL" id="JH719407">
    <property type="protein sequence ID" value="EJF62108.1"/>
    <property type="molecule type" value="Genomic_DNA"/>
</dbReference>
<feature type="compositionally biased region" description="Low complexity" evidence="1">
    <location>
        <begin position="437"/>
        <end position="449"/>
    </location>
</feature>
<dbReference type="AlphaFoldDB" id="R7T1H0"/>
<accession>R7T1H0</accession>
<evidence type="ECO:0000256" key="1">
    <source>
        <dbReference type="SAM" id="MobiDB-lite"/>
    </source>
</evidence>
<dbReference type="RefSeq" id="XP_007365363.1">
    <property type="nucleotide sequence ID" value="XM_007365301.1"/>
</dbReference>
<dbReference type="GeneID" id="18839010"/>
<feature type="region of interest" description="Disordered" evidence="1">
    <location>
        <begin position="424"/>
        <end position="460"/>
    </location>
</feature>
<feature type="region of interest" description="Disordered" evidence="1">
    <location>
        <begin position="170"/>
        <end position="261"/>
    </location>
</feature>
<feature type="region of interest" description="Disordered" evidence="1">
    <location>
        <begin position="94"/>
        <end position="113"/>
    </location>
</feature>
<feature type="compositionally biased region" description="Low complexity" evidence="1">
    <location>
        <begin position="94"/>
        <end position="112"/>
    </location>
</feature>
<protein>
    <submittedName>
        <fullName evidence="2">Uncharacterized protein</fullName>
    </submittedName>
</protein>
<sequence>MAPDAHKPQEAFGGSGVETSARTAVRVVICLVPEKADEISQEASGTISTEIYRQFAQRELGRRRSLQPHQFPCICEPVPLPRFRFLVPFLTRDSGSPPSSALRPSSPRFPRPAVGSILTEDALLERDPSPVVPALSAGTGDPISAGGIGEDVALPDMIGRFKRAIFAPSGATTTTTTQTAALSTSPATVTSSTTTTETTDSATSSTTAASSSNPPTTQTASSSTPVTSPSTTTSHATSGSSSAISSSAPPSTEPSTSGGAGTVTIQTTAATVTVGGSETVPVVTSVTTVVSFTITASPSLSDTSTAPAVPFPGSSGGSVIVVTHTSLSLPPTSSASDLPTNGAAALTHLSEPLHYASSRSLSAPLFVKMVMIHTYAALFAVYLSTYAGVGAASVSRIADHGHIANTSAIASALPSDVTASAHAHLGPDPFVKHTSTHRSAATSASTSKTRGPHASAALAA</sequence>
<proteinExistence type="predicted"/>
<dbReference type="HOGENOM" id="CLU_594504_0_0_1"/>
<dbReference type="Proteomes" id="UP000053319">
    <property type="component" value="Unassembled WGS sequence"/>
</dbReference>
<dbReference type="KEGG" id="dsq:DICSQDRAFT_169681"/>